<reference evidence="1" key="2">
    <citation type="journal article" date="2015" name="Data Brief">
        <title>Shoot transcriptome of the giant reed, Arundo donax.</title>
        <authorList>
            <person name="Barrero R.A."/>
            <person name="Guerrero F.D."/>
            <person name="Moolhuijzen P."/>
            <person name="Goolsby J.A."/>
            <person name="Tidwell J."/>
            <person name="Bellgard S.E."/>
            <person name="Bellgard M.I."/>
        </authorList>
    </citation>
    <scope>NUCLEOTIDE SEQUENCE</scope>
    <source>
        <tissue evidence="1">Shoot tissue taken approximately 20 cm above the soil surface</tissue>
    </source>
</reference>
<reference evidence="1" key="1">
    <citation type="submission" date="2014-09" db="EMBL/GenBank/DDBJ databases">
        <authorList>
            <person name="Magalhaes I.L.F."/>
            <person name="Oliveira U."/>
            <person name="Santos F.R."/>
            <person name="Vidigal T.H.D.A."/>
            <person name="Brescovit A.D."/>
            <person name="Santos A.J."/>
        </authorList>
    </citation>
    <scope>NUCLEOTIDE SEQUENCE</scope>
    <source>
        <tissue evidence="1">Shoot tissue taken approximately 20 cm above the soil surface</tissue>
    </source>
</reference>
<organism evidence="1">
    <name type="scientific">Arundo donax</name>
    <name type="common">Giant reed</name>
    <name type="synonym">Donax arundinaceus</name>
    <dbReference type="NCBI Taxonomy" id="35708"/>
    <lineage>
        <taxon>Eukaryota</taxon>
        <taxon>Viridiplantae</taxon>
        <taxon>Streptophyta</taxon>
        <taxon>Embryophyta</taxon>
        <taxon>Tracheophyta</taxon>
        <taxon>Spermatophyta</taxon>
        <taxon>Magnoliopsida</taxon>
        <taxon>Liliopsida</taxon>
        <taxon>Poales</taxon>
        <taxon>Poaceae</taxon>
        <taxon>PACMAD clade</taxon>
        <taxon>Arundinoideae</taxon>
        <taxon>Arundineae</taxon>
        <taxon>Arundo</taxon>
    </lineage>
</organism>
<dbReference type="AlphaFoldDB" id="A0A0A9BET5"/>
<proteinExistence type="predicted"/>
<dbReference type="EMBL" id="GBRH01237272">
    <property type="protein sequence ID" value="JAD60623.1"/>
    <property type="molecule type" value="Transcribed_RNA"/>
</dbReference>
<name>A0A0A9BET5_ARUDO</name>
<protein>
    <submittedName>
        <fullName evidence="1">Uncharacterized protein</fullName>
    </submittedName>
</protein>
<accession>A0A0A9BET5</accession>
<evidence type="ECO:0000313" key="1">
    <source>
        <dbReference type="EMBL" id="JAD60623.1"/>
    </source>
</evidence>
<sequence>MCYCVMYCGVLLRGICDFSCDCYFFI</sequence>